<name>A0ABD0LA90_9CAEN</name>
<gene>
    <name evidence="2" type="ORF">BaRGS_00012477</name>
</gene>
<organism evidence="2 3">
    <name type="scientific">Batillaria attramentaria</name>
    <dbReference type="NCBI Taxonomy" id="370345"/>
    <lineage>
        <taxon>Eukaryota</taxon>
        <taxon>Metazoa</taxon>
        <taxon>Spiralia</taxon>
        <taxon>Lophotrochozoa</taxon>
        <taxon>Mollusca</taxon>
        <taxon>Gastropoda</taxon>
        <taxon>Caenogastropoda</taxon>
        <taxon>Sorbeoconcha</taxon>
        <taxon>Cerithioidea</taxon>
        <taxon>Batillariidae</taxon>
        <taxon>Batillaria</taxon>
    </lineage>
</organism>
<comment type="caution">
    <text evidence="2">The sequence shown here is derived from an EMBL/GenBank/DDBJ whole genome shotgun (WGS) entry which is preliminary data.</text>
</comment>
<dbReference type="AlphaFoldDB" id="A0ABD0LA90"/>
<dbReference type="EMBL" id="JACVVK020000068">
    <property type="protein sequence ID" value="KAK7496312.1"/>
    <property type="molecule type" value="Genomic_DNA"/>
</dbReference>
<proteinExistence type="predicted"/>
<feature type="chain" id="PRO_5044865390" description="Secreted protein" evidence="1">
    <location>
        <begin position="30"/>
        <end position="97"/>
    </location>
</feature>
<reference evidence="2 3" key="1">
    <citation type="journal article" date="2023" name="Sci. Data">
        <title>Genome assembly of the Korean intertidal mud-creeper Batillaria attramentaria.</title>
        <authorList>
            <person name="Patra A.K."/>
            <person name="Ho P.T."/>
            <person name="Jun S."/>
            <person name="Lee S.J."/>
            <person name="Kim Y."/>
            <person name="Won Y.J."/>
        </authorList>
    </citation>
    <scope>NUCLEOTIDE SEQUENCE [LARGE SCALE GENOMIC DNA]</scope>
    <source>
        <strain evidence="2">Wonlab-2016</strain>
    </source>
</reference>
<evidence type="ECO:0008006" key="4">
    <source>
        <dbReference type="Google" id="ProtNLM"/>
    </source>
</evidence>
<keyword evidence="1" id="KW-0732">Signal</keyword>
<protein>
    <recommendedName>
        <fullName evidence="4">Secreted protein</fullName>
    </recommendedName>
</protein>
<evidence type="ECO:0000313" key="2">
    <source>
        <dbReference type="EMBL" id="KAK7496312.1"/>
    </source>
</evidence>
<feature type="signal peptide" evidence="1">
    <location>
        <begin position="1"/>
        <end position="29"/>
    </location>
</feature>
<accession>A0ABD0LA90</accession>
<dbReference type="Proteomes" id="UP001519460">
    <property type="component" value="Unassembled WGS sequence"/>
</dbReference>
<evidence type="ECO:0000313" key="3">
    <source>
        <dbReference type="Proteomes" id="UP001519460"/>
    </source>
</evidence>
<evidence type="ECO:0000256" key="1">
    <source>
        <dbReference type="SAM" id="SignalP"/>
    </source>
</evidence>
<keyword evidence="3" id="KW-1185">Reference proteome</keyword>
<sequence length="97" mass="11109">MAALVKFHCCVRTTLLVVFFLHASNFVKGYPRIYGDLNFPSGGRLYPLPFGGRGGILESRAVPRYSNYNYNSYGSYQQQNRNNGMNPLLAMWAFDMW</sequence>